<protein>
    <submittedName>
        <fullName evidence="2">Uncharacterized protein</fullName>
    </submittedName>
</protein>
<dbReference type="PANTHER" id="PTHR33294">
    <property type="entry name" value="AWPM-19-LIKE FAMILY PROTEIN"/>
    <property type="match status" value="1"/>
</dbReference>
<evidence type="ECO:0000313" key="3">
    <source>
        <dbReference type="Proteomes" id="UP000541444"/>
    </source>
</evidence>
<dbReference type="Proteomes" id="UP000541444">
    <property type="component" value="Unassembled WGS sequence"/>
</dbReference>
<dbReference type="AlphaFoldDB" id="A0A7J7L3P7"/>
<dbReference type="Pfam" id="PF05512">
    <property type="entry name" value="AWPM-19"/>
    <property type="match status" value="1"/>
</dbReference>
<dbReference type="PANTHER" id="PTHR33294:SF8">
    <property type="entry name" value="OS02G0731500 PROTEIN"/>
    <property type="match status" value="1"/>
</dbReference>
<feature type="transmembrane region" description="Helical" evidence="1">
    <location>
        <begin position="64"/>
        <end position="84"/>
    </location>
</feature>
<name>A0A7J7L3P7_9MAGN</name>
<sequence>MHAPTTLHVSLMAFGSAGRRMLGPLLIVNFVVYLIVLGVAGWSIDKYIDGEEHHHHLGGNAATSHMLVFSLIAGVSGACSVLAGFMHMRYWRSETLAIATSPAILSWAITVLAFGLACKEISMGGHRGRRLQTLEAFIMISTLTQLIYLALLLHSNRFGPIYGSHGRAYGGMGDVPQTTSTPAVV</sequence>
<dbReference type="OrthoDB" id="1919377at2759"/>
<feature type="transmembrane region" description="Helical" evidence="1">
    <location>
        <begin position="136"/>
        <end position="153"/>
    </location>
</feature>
<reference evidence="2 3" key="1">
    <citation type="journal article" date="2020" name="IScience">
        <title>Genome Sequencing of the Endangered Kingdonia uniflora (Circaeasteraceae, Ranunculales) Reveals Potential Mechanisms of Evolutionary Specialization.</title>
        <authorList>
            <person name="Sun Y."/>
            <person name="Deng T."/>
            <person name="Zhang A."/>
            <person name="Moore M.J."/>
            <person name="Landis J.B."/>
            <person name="Lin N."/>
            <person name="Zhang H."/>
            <person name="Zhang X."/>
            <person name="Huang J."/>
            <person name="Zhang X."/>
            <person name="Sun H."/>
            <person name="Wang H."/>
        </authorList>
    </citation>
    <scope>NUCLEOTIDE SEQUENCE [LARGE SCALE GENOMIC DNA]</scope>
    <source>
        <strain evidence="2">TB1705</strain>
        <tissue evidence="2">Leaf</tissue>
    </source>
</reference>
<keyword evidence="1" id="KW-0472">Membrane</keyword>
<proteinExistence type="predicted"/>
<comment type="caution">
    <text evidence="2">The sequence shown here is derived from an EMBL/GenBank/DDBJ whole genome shotgun (WGS) entry which is preliminary data.</text>
</comment>
<organism evidence="2 3">
    <name type="scientific">Kingdonia uniflora</name>
    <dbReference type="NCBI Taxonomy" id="39325"/>
    <lineage>
        <taxon>Eukaryota</taxon>
        <taxon>Viridiplantae</taxon>
        <taxon>Streptophyta</taxon>
        <taxon>Embryophyta</taxon>
        <taxon>Tracheophyta</taxon>
        <taxon>Spermatophyta</taxon>
        <taxon>Magnoliopsida</taxon>
        <taxon>Ranunculales</taxon>
        <taxon>Circaeasteraceae</taxon>
        <taxon>Kingdonia</taxon>
    </lineage>
</organism>
<dbReference type="InterPro" id="IPR008390">
    <property type="entry name" value="AWPM-19"/>
</dbReference>
<evidence type="ECO:0000313" key="2">
    <source>
        <dbReference type="EMBL" id="KAF6137251.1"/>
    </source>
</evidence>
<evidence type="ECO:0000256" key="1">
    <source>
        <dbReference type="SAM" id="Phobius"/>
    </source>
</evidence>
<keyword evidence="3" id="KW-1185">Reference proteome</keyword>
<dbReference type="EMBL" id="JACGCM010002659">
    <property type="protein sequence ID" value="KAF6137251.1"/>
    <property type="molecule type" value="Genomic_DNA"/>
</dbReference>
<gene>
    <name evidence="2" type="ORF">GIB67_036288</name>
</gene>
<feature type="transmembrane region" description="Helical" evidence="1">
    <location>
        <begin position="21"/>
        <end position="44"/>
    </location>
</feature>
<accession>A0A7J7L3P7</accession>
<keyword evidence="1" id="KW-0812">Transmembrane</keyword>
<keyword evidence="1" id="KW-1133">Transmembrane helix</keyword>
<feature type="transmembrane region" description="Helical" evidence="1">
    <location>
        <begin position="96"/>
        <end position="116"/>
    </location>
</feature>